<name>A0A9P6NJM9_9BASI</name>
<organism evidence="6 7">
    <name type="scientific">Cronartium quercuum f. sp. fusiforme G11</name>
    <dbReference type="NCBI Taxonomy" id="708437"/>
    <lineage>
        <taxon>Eukaryota</taxon>
        <taxon>Fungi</taxon>
        <taxon>Dikarya</taxon>
        <taxon>Basidiomycota</taxon>
        <taxon>Pucciniomycotina</taxon>
        <taxon>Pucciniomycetes</taxon>
        <taxon>Pucciniales</taxon>
        <taxon>Coleosporiaceae</taxon>
        <taxon>Cronartium</taxon>
    </lineage>
</organism>
<dbReference type="InterPro" id="IPR001680">
    <property type="entry name" value="WD40_rpt"/>
</dbReference>
<dbReference type="GO" id="GO:0005669">
    <property type="term" value="C:transcription factor TFIID complex"/>
    <property type="evidence" value="ECO:0007669"/>
    <property type="project" value="TreeGrafter"/>
</dbReference>
<keyword evidence="2" id="KW-0677">Repeat</keyword>
<dbReference type="CDD" id="cd00200">
    <property type="entry name" value="WD40"/>
    <property type="match status" value="1"/>
</dbReference>
<dbReference type="InterPro" id="IPR015943">
    <property type="entry name" value="WD40/YVTN_repeat-like_dom_sf"/>
</dbReference>
<dbReference type="SMART" id="SM00320">
    <property type="entry name" value="WD40"/>
    <property type="match status" value="7"/>
</dbReference>
<feature type="domain" description="WDR5-like beta-propeller" evidence="5">
    <location>
        <begin position="66"/>
        <end position="373"/>
    </location>
</feature>
<evidence type="ECO:0000256" key="1">
    <source>
        <dbReference type="ARBA" id="ARBA00022574"/>
    </source>
</evidence>
<feature type="repeat" description="WD" evidence="3">
    <location>
        <begin position="201"/>
        <end position="242"/>
    </location>
</feature>
<evidence type="ECO:0000256" key="2">
    <source>
        <dbReference type="ARBA" id="ARBA00022737"/>
    </source>
</evidence>
<dbReference type="InterPro" id="IPR059122">
    <property type="entry name" value="Beta-prop_WDR5-like"/>
</dbReference>
<dbReference type="InterPro" id="IPR019775">
    <property type="entry name" value="WD40_repeat_CS"/>
</dbReference>
<accession>A0A9P6NJM9</accession>
<feature type="region of interest" description="Disordered" evidence="4">
    <location>
        <begin position="1"/>
        <end position="28"/>
    </location>
</feature>
<keyword evidence="7" id="KW-1185">Reference proteome</keyword>
<evidence type="ECO:0000256" key="4">
    <source>
        <dbReference type="SAM" id="MobiDB-lite"/>
    </source>
</evidence>
<dbReference type="GO" id="GO:0006367">
    <property type="term" value="P:transcription initiation at RNA polymerase II promoter"/>
    <property type="evidence" value="ECO:0007669"/>
    <property type="project" value="TreeGrafter"/>
</dbReference>
<dbReference type="EMBL" id="MU167239">
    <property type="protein sequence ID" value="KAG0148241.1"/>
    <property type="molecule type" value="Genomic_DNA"/>
</dbReference>
<dbReference type="SUPFAM" id="SSF50978">
    <property type="entry name" value="WD40 repeat-like"/>
    <property type="match status" value="1"/>
</dbReference>
<evidence type="ECO:0000313" key="7">
    <source>
        <dbReference type="Proteomes" id="UP000886653"/>
    </source>
</evidence>
<dbReference type="PANTHER" id="PTHR19879">
    <property type="entry name" value="TRANSCRIPTION INITIATION FACTOR TFIID"/>
    <property type="match status" value="1"/>
</dbReference>
<sequence length="391" mass="42807">MSHSPQHAHTHTNIKNTTDSHSTKTERDKKIQWLASDHKVNQSSDDGTTSHSNSPNWVLSLALNPNIKGLSSVVFSPDSTKLAIASASGSIQVYSFLLAQNNETVPVPQLAHLTNLTGHSAGVNEIVWSNDSRQIASASDDHSVRVWRIGIKTGRSRKLVGHSHCVYTTAFHPLGTMLVSGSFDETIKLWDASSRRLIRTLPGHSEVVSALDFSRDGSVIVSASFDGLTRLWDTATGQCLKTLVVAEETNAPVSFVAFTPNSNYLLTCALDSVVRLWDYKTKEGTVVKSYTGHTNTKYAIPARVMALGEDGRAYVVMGSEEGKVWIWDLQSRECVQIIESHQDTVIGLAIYPGSRHGLFVTAGLERDPVIRVFRLDEGPSGMKLNSHCKTE</sequence>
<dbReference type="FunFam" id="2.130.10.10:FF:000228">
    <property type="entry name" value="COMPASS-like H3K4 histone methylase component WDR5A"/>
    <property type="match status" value="1"/>
</dbReference>
<gene>
    <name evidence="6" type="ORF">CROQUDRAFT_90573</name>
</gene>
<dbReference type="PROSITE" id="PS00678">
    <property type="entry name" value="WD_REPEATS_1"/>
    <property type="match status" value="2"/>
</dbReference>
<dbReference type="PROSITE" id="PS50294">
    <property type="entry name" value="WD_REPEATS_REGION"/>
    <property type="match status" value="4"/>
</dbReference>
<feature type="repeat" description="WD" evidence="3">
    <location>
        <begin position="246"/>
        <end position="287"/>
    </location>
</feature>
<dbReference type="GO" id="GO:0016251">
    <property type="term" value="F:RNA polymerase II general transcription initiation factor activity"/>
    <property type="evidence" value="ECO:0007669"/>
    <property type="project" value="TreeGrafter"/>
</dbReference>
<dbReference type="Pfam" id="PF25175">
    <property type="entry name" value="Beta-prop_WDR5"/>
    <property type="match status" value="1"/>
</dbReference>
<dbReference type="OrthoDB" id="674604at2759"/>
<evidence type="ECO:0000259" key="5">
    <source>
        <dbReference type="Pfam" id="PF25175"/>
    </source>
</evidence>
<dbReference type="GO" id="GO:0035097">
    <property type="term" value="C:histone methyltransferase complex"/>
    <property type="evidence" value="ECO:0007669"/>
    <property type="project" value="UniProtKB-ARBA"/>
</dbReference>
<dbReference type="InterPro" id="IPR020472">
    <property type="entry name" value="WD40_PAC1"/>
</dbReference>
<reference evidence="6" key="1">
    <citation type="submission" date="2013-11" db="EMBL/GenBank/DDBJ databases">
        <title>Genome sequence of the fusiform rust pathogen reveals effectors for host alternation and coevolution with pine.</title>
        <authorList>
            <consortium name="DOE Joint Genome Institute"/>
            <person name="Smith K."/>
            <person name="Pendleton A."/>
            <person name="Kubisiak T."/>
            <person name="Anderson C."/>
            <person name="Salamov A."/>
            <person name="Aerts A."/>
            <person name="Riley R."/>
            <person name="Clum A."/>
            <person name="Lindquist E."/>
            <person name="Ence D."/>
            <person name="Campbell M."/>
            <person name="Kronenberg Z."/>
            <person name="Feau N."/>
            <person name="Dhillon B."/>
            <person name="Hamelin R."/>
            <person name="Burleigh J."/>
            <person name="Smith J."/>
            <person name="Yandell M."/>
            <person name="Nelson C."/>
            <person name="Grigoriev I."/>
            <person name="Davis J."/>
        </authorList>
    </citation>
    <scope>NUCLEOTIDE SEQUENCE</scope>
    <source>
        <strain evidence="6">G11</strain>
    </source>
</reference>
<dbReference type="Gene3D" id="2.130.10.10">
    <property type="entry name" value="YVTN repeat-like/Quinoprotein amine dehydrogenase"/>
    <property type="match status" value="1"/>
</dbReference>
<dbReference type="PRINTS" id="PR00320">
    <property type="entry name" value="GPROTEINBRPT"/>
</dbReference>
<protein>
    <recommendedName>
        <fullName evidence="5">WDR5-like beta-propeller domain-containing protein</fullName>
    </recommendedName>
</protein>
<proteinExistence type="predicted"/>
<comment type="caution">
    <text evidence="6">The sequence shown here is derived from an EMBL/GenBank/DDBJ whole genome shotgun (WGS) entry which is preliminary data.</text>
</comment>
<feature type="compositionally biased region" description="Basic residues" evidence="4">
    <location>
        <begin position="1"/>
        <end position="12"/>
    </location>
</feature>
<dbReference type="PROSITE" id="PS50082">
    <property type="entry name" value="WD_REPEATS_2"/>
    <property type="match status" value="4"/>
</dbReference>
<feature type="repeat" description="WD" evidence="3">
    <location>
        <begin position="116"/>
        <end position="149"/>
    </location>
</feature>
<dbReference type="Proteomes" id="UP000886653">
    <property type="component" value="Unassembled WGS sequence"/>
</dbReference>
<dbReference type="InterPro" id="IPR036322">
    <property type="entry name" value="WD40_repeat_dom_sf"/>
</dbReference>
<keyword evidence="1 3" id="KW-0853">WD repeat</keyword>
<evidence type="ECO:0000313" key="6">
    <source>
        <dbReference type="EMBL" id="KAG0148241.1"/>
    </source>
</evidence>
<dbReference type="AlphaFoldDB" id="A0A9P6NJM9"/>
<feature type="repeat" description="WD" evidence="3">
    <location>
        <begin position="159"/>
        <end position="200"/>
    </location>
</feature>
<evidence type="ECO:0000256" key="3">
    <source>
        <dbReference type="PROSITE-ProRule" id="PRU00221"/>
    </source>
</evidence>
<dbReference type="PANTHER" id="PTHR19879:SF1">
    <property type="entry name" value="CANNONBALL-RELATED"/>
    <property type="match status" value="1"/>
</dbReference>